<keyword evidence="3" id="KW-1185">Reference proteome</keyword>
<protein>
    <submittedName>
        <fullName evidence="2">Uncharacterized protein</fullName>
    </submittedName>
</protein>
<gene>
    <name evidence="2" type="ORF">TeGR_g13986</name>
</gene>
<evidence type="ECO:0000313" key="3">
    <source>
        <dbReference type="Proteomes" id="UP001165060"/>
    </source>
</evidence>
<reference evidence="2 3" key="1">
    <citation type="journal article" date="2023" name="Commun. Biol.">
        <title>Genome analysis of Parmales, the sister group of diatoms, reveals the evolutionary specialization of diatoms from phago-mixotrophs to photoautotrophs.</title>
        <authorList>
            <person name="Ban H."/>
            <person name="Sato S."/>
            <person name="Yoshikawa S."/>
            <person name="Yamada K."/>
            <person name="Nakamura Y."/>
            <person name="Ichinomiya M."/>
            <person name="Sato N."/>
            <person name="Blanc-Mathieu R."/>
            <person name="Endo H."/>
            <person name="Kuwata A."/>
            <person name="Ogata H."/>
        </authorList>
    </citation>
    <scope>NUCLEOTIDE SEQUENCE [LARGE SCALE GENOMIC DNA]</scope>
</reference>
<dbReference type="Proteomes" id="UP001165060">
    <property type="component" value="Unassembled WGS sequence"/>
</dbReference>
<feature type="compositionally biased region" description="Acidic residues" evidence="1">
    <location>
        <begin position="20"/>
        <end position="33"/>
    </location>
</feature>
<accession>A0ABQ6MR83</accession>
<dbReference type="EMBL" id="BRYB01005930">
    <property type="protein sequence ID" value="GMI30691.1"/>
    <property type="molecule type" value="Genomic_DNA"/>
</dbReference>
<sequence>PPPEQLQPPSPPPPAAPEDPPSDPEEPEEPEIGDYERARLERIARNNARLQALGLLQVGTDIAADRAKQKQERQQDREEKRLRRMEEENWGSRKSERDPSKADAVDEEREKEKMDERERLEEKRLSKLDFRRKVTRTRAVGASLKMQERRRELSDSFYKLKGPLLEARAAHAKAAAAEARASCPPPADETKQLLLTISNHLDNYPLAEYEYFLAKSAPLPPPPTLSASIRDPKTKSIATLKSEVRVLTGLKPTFLDRDPGTFSFTIHPRFSPPSARTMTRQVHDFKRYYQAGTSLLTYYQETAPGGRGGSIRPFTTAEVAYLRTRNW</sequence>
<feature type="compositionally biased region" description="Pro residues" evidence="1">
    <location>
        <begin position="1"/>
        <end position="19"/>
    </location>
</feature>
<feature type="region of interest" description="Disordered" evidence="1">
    <location>
        <begin position="65"/>
        <end position="119"/>
    </location>
</feature>
<evidence type="ECO:0000313" key="2">
    <source>
        <dbReference type="EMBL" id="GMI30691.1"/>
    </source>
</evidence>
<organism evidence="2 3">
    <name type="scientific">Tetraparma gracilis</name>
    <dbReference type="NCBI Taxonomy" id="2962635"/>
    <lineage>
        <taxon>Eukaryota</taxon>
        <taxon>Sar</taxon>
        <taxon>Stramenopiles</taxon>
        <taxon>Ochrophyta</taxon>
        <taxon>Bolidophyceae</taxon>
        <taxon>Parmales</taxon>
        <taxon>Triparmaceae</taxon>
        <taxon>Tetraparma</taxon>
    </lineage>
</organism>
<feature type="region of interest" description="Disordered" evidence="1">
    <location>
        <begin position="1"/>
        <end position="38"/>
    </location>
</feature>
<comment type="caution">
    <text evidence="2">The sequence shown here is derived from an EMBL/GenBank/DDBJ whole genome shotgun (WGS) entry which is preliminary data.</text>
</comment>
<proteinExistence type="predicted"/>
<name>A0ABQ6MR83_9STRA</name>
<feature type="non-terminal residue" evidence="2">
    <location>
        <position position="1"/>
    </location>
</feature>
<evidence type="ECO:0000256" key="1">
    <source>
        <dbReference type="SAM" id="MobiDB-lite"/>
    </source>
</evidence>